<dbReference type="InterPro" id="IPR004089">
    <property type="entry name" value="MCPsignal_dom"/>
</dbReference>
<dbReference type="PANTHER" id="PTHR32089">
    <property type="entry name" value="METHYL-ACCEPTING CHEMOTAXIS PROTEIN MCPB"/>
    <property type="match status" value="1"/>
</dbReference>
<evidence type="ECO:0000259" key="6">
    <source>
        <dbReference type="PROSITE" id="PS50885"/>
    </source>
</evidence>
<dbReference type="SMART" id="SM00283">
    <property type="entry name" value="MA"/>
    <property type="match status" value="1"/>
</dbReference>
<dbReference type="Pfam" id="PF00015">
    <property type="entry name" value="MCPsignal"/>
    <property type="match status" value="1"/>
</dbReference>
<organism evidence="7 8">
    <name type="scientific">Skermanella cutis</name>
    <dbReference type="NCBI Taxonomy" id="2775420"/>
    <lineage>
        <taxon>Bacteria</taxon>
        <taxon>Pseudomonadati</taxon>
        <taxon>Pseudomonadota</taxon>
        <taxon>Alphaproteobacteria</taxon>
        <taxon>Rhodospirillales</taxon>
        <taxon>Azospirillaceae</taxon>
        <taxon>Skermanella</taxon>
    </lineage>
</organism>
<reference evidence="7" key="1">
    <citation type="submission" date="2021-02" db="EMBL/GenBank/DDBJ databases">
        <title>Skermanella TT6 skin isolate.</title>
        <authorList>
            <person name="Lee K."/>
            <person name="Ganzorig M."/>
        </authorList>
    </citation>
    <scope>NUCLEOTIDE SEQUENCE</scope>
    <source>
        <strain evidence="7">TT6</strain>
    </source>
</reference>
<evidence type="ECO:0000256" key="4">
    <source>
        <dbReference type="SAM" id="Phobius"/>
    </source>
</evidence>
<protein>
    <submittedName>
        <fullName evidence="7">Methyl-accepting chemotaxis protein</fullName>
    </submittedName>
</protein>
<keyword evidence="1 3" id="KW-0807">Transducer</keyword>
<dbReference type="InterPro" id="IPR004090">
    <property type="entry name" value="Chemotax_Me-accpt_rcpt"/>
</dbReference>
<dbReference type="PROSITE" id="PS50885">
    <property type="entry name" value="HAMP"/>
    <property type="match status" value="1"/>
</dbReference>
<dbReference type="InterPro" id="IPR003660">
    <property type="entry name" value="HAMP_dom"/>
</dbReference>
<feature type="transmembrane region" description="Helical" evidence="4">
    <location>
        <begin position="184"/>
        <end position="205"/>
    </location>
</feature>
<dbReference type="PROSITE" id="PS50111">
    <property type="entry name" value="CHEMOTAXIS_TRANSDUC_2"/>
    <property type="match status" value="1"/>
</dbReference>
<dbReference type="PRINTS" id="PR00260">
    <property type="entry name" value="CHEMTRNSDUCR"/>
</dbReference>
<dbReference type="SMART" id="SM00304">
    <property type="entry name" value="HAMP"/>
    <property type="match status" value="1"/>
</dbReference>
<evidence type="ECO:0000313" key="7">
    <source>
        <dbReference type="EMBL" id="QQP90496.1"/>
    </source>
</evidence>
<dbReference type="Gene3D" id="6.10.340.10">
    <property type="match status" value="1"/>
</dbReference>
<sequence>MGGREEQGSGPGRSRFSLRSINQKVILSVALLLIGGLGGLVAYQSYTSRVLALSTFDDSNAILTATLGDNMSSAVKYARTEALANSYKEIAQNPRAGLDGVMVQTADGKLLNEFAQPGFDKALLQAFVESHKLPADSNIVTDATDDHTYMIIPVAFGAQRERIGTLAVAWSRAAVMKAIADDTMASALISIGIVAALVAALYLLLRLVVIRPTGVISEAMAKITRGDLDFELDLVRRGDEIGTMARAVGVFRENALKVLDFAREQDRLKAEAEQKRVELVGSMANDFDRKMATVLDTVSRSAEEMASFARAMSEKMNEAERGTAEITRATDNTISNVGNIAAATEELSATTSEIAQRINESVDVARKTATAADQTSRTIADLAAQALKIGDIVQLINDIAGKTNLLALNATIEAARAGEAGRGFAVVASEVKALASQTAQATDEITHQIMGVQQVTNRAVEEIRTISAVADGAREIASGIAAAVEEQNITTQDISQAAAHAANGTQAVASNINVVTLGVVDASQTTRQLLEASQEVTKQFDYLRAQVKQFLNDMRAA</sequence>
<keyword evidence="4" id="KW-1133">Transmembrane helix</keyword>
<evidence type="ECO:0000256" key="2">
    <source>
        <dbReference type="ARBA" id="ARBA00029447"/>
    </source>
</evidence>
<name>A0ABX7BBQ7_9PROT</name>
<evidence type="ECO:0000313" key="8">
    <source>
        <dbReference type="Proteomes" id="UP000595197"/>
    </source>
</evidence>
<proteinExistence type="inferred from homology"/>
<evidence type="ECO:0000256" key="3">
    <source>
        <dbReference type="PROSITE-ProRule" id="PRU00284"/>
    </source>
</evidence>
<evidence type="ECO:0000259" key="5">
    <source>
        <dbReference type="PROSITE" id="PS50111"/>
    </source>
</evidence>
<dbReference type="PANTHER" id="PTHR32089:SF112">
    <property type="entry name" value="LYSOZYME-LIKE PROTEIN-RELATED"/>
    <property type="match status" value="1"/>
</dbReference>
<dbReference type="CDD" id="cd06225">
    <property type="entry name" value="HAMP"/>
    <property type="match status" value="1"/>
</dbReference>
<dbReference type="Gene3D" id="1.10.287.950">
    <property type="entry name" value="Methyl-accepting chemotaxis protein"/>
    <property type="match status" value="1"/>
</dbReference>
<dbReference type="Proteomes" id="UP000595197">
    <property type="component" value="Chromosome"/>
</dbReference>
<feature type="domain" description="Methyl-accepting transducer" evidence="5">
    <location>
        <begin position="301"/>
        <end position="544"/>
    </location>
</feature>
<dbReference type="EMBL" id="CP067420">
    <property type="protein sequence ID" value="QQP90496.1"/>
    <property type="molecule type" value="Genomic_DNA"/>
</dbReference>
<dbReference type="Pfam" id="PF00672">
    <property type="entry name" value="HAMP"/>
    <property type="match status" value="1"/>
</dbReference>
<feature type="transmembrane region" description="Helical" evidence="4">
    <location>
        <begin position="25"/>
        <end position="46"/>
    </location>
</feature>
<keyword evidence="8" id="KW-1185">Reference proteome</keyword>
<evidence type="ECO:0000256" key="1">
    <source>
        <dbReference type="ARBA" id="ARBA00023224"/>
    </source>
</evidence>
<comment type="similarity">
    <text evidence="2">Belongs to the methyl-accepting chemotaxis (MCP) protein family.</text>
</comment>
<gene>
    <name evidence="7" type="ORF">IGS68_04380</name>
</gene>
<accession>A0ABX7BBQ7</accession>
<keyword evidence="4" id="KW-0812">Transmembrane</keyword>
<dbReference type="SUPFAM" id="SSF58104">
    <property type="entry name" value="Methyl-accepting chemotaxis protein (MCP) signaling domain"/>
    <property type="match status" value="1"/>
</dbReference>
<keyword evidence="4" id="KW-0472">Membrane</keyword>
<feature type="domain" description="HAMP" evidence="6">
    <location>
        <begin position="207"/>
        <end position="260"/>
    </location>
</feature>
<dbReference type="RefSeq" id="WP_201077626.1">
    <property type="nucleotide sequence ID" value="NZ_CP067420.1"/>
</dbReference>